<dbReference type="EMBL" id="JAFIDN010000001">
    <property type="protein sequence ID" value="MBP3191218.1"/>
    <property type="molecule type" value="Genomic_DNA"/>
</dbReference>
<dbReference type="SUPFAM" id="SSF111369">
    <property type="entry name" value="HlyD-like secretion proteins"/>
    <property type="match status" value="1"/>
</dbReference>
<evidence type="ECO:0000259" key="3">
    <source>
        <dbReference type="Pfam" id="PF25990"/>
    </source>
</evidence>
<dbReference type="Gene3D" id="2.40.420.20">
    <property type="match status" value="1"/>
</dbReference>
<comment type="similarity">
    <text evidence="1">Belongs to the membrane fusion protein (MFP) (TC 8.A.1) family.</text>
</comment>
<dbReference type="NCBIfam" id="TIGR01730">
    <property type="entry name" value="RND_mfp"/>
    <property type="match status" value="1"/>
</dbReference>
<keyword evidence="5" id="KW-1185">Reference proteome</keyword>
<sequence length="441" mass="49344">MASRKKSGKRIWLVTGLAFAGLVVLVFIGRAAGWIGGEPVGHSVEVSKVSERNIVRIVTATGRIQPETEVKIAPDVSGEIIELNVREGDFVHEGDVLLRIRPDIIQARKDEMQATILGQKARMEQNRASKLRAQNEFEQKKTLFDKGMVSQLEYENARRTHEAEVASFNASVYQVDNARAQLRRIEEELRQTTIKAPMTGTISRLDVERGERVVGSIQMAGTEMLRIARMEQMEVQVNVNENDIVYVAEDDTARIEVDAYPGREFIGVVTEIANSAITRGDGTAEQITEYPVKIRILSPHNPDTRESGAPWDRSDMVRLQDSEVAIRQPVAYFKPGMTATVDVETVREENVVSVPLQAVTMRDFSAGNPDTTEIDEEDMRRVVFRVDDDKANMVEVITGISDDRFIHVLSGLQPGDRVVSGNYRVLSRELQDGNQIRIASR</sequence>
<dbReference type="InterPro" id="IPR006143">
    <property type="entry name" value="RND_pump_MFP"/>
</dbReference>
<dbReference type="AlphaFoldDB" id="A0A8J7S370"/>
<dbReference type="RefSeq" id="WP_210509500.1">
    <property type="nucleotide sequence ID" value="NZ_JAFIDN010000001.1"/>
</dbReference>
<dbReference type="GO" id="GO:1990281">
    <property type="term" value="C:efflux pump complex"/>
    <property type="evidence" value="ECO:0007669"/>
    <property type="project" value="TreeGrafter"/>
</dbReference>
<name>A0A8J7S370_9BACT</name>
<accession>A0A8J7S370</accession>
<organism evidence="4 5">
    <name type="scientific">Natronogracilivirga saccharolytica</name>
    <dbReference type="NCBI Taxonomy" id="2812953"/>
    <lineage>
        <taxon>Bacteria</taxon>
        <taxon>Pseudomonadati</taxon>
        <taxon>Balneolota</taxon>
        <taxon>Balneolia</taxon>
        <taxon>Balneolales</taxon>
        <taxon>Cyclonatronaceae</taxon>
        <taxon>Natronogracilivirga</taxon>
    </lineage>
</organism>
<protein>
    <submittedName>
        <fullName evidence="4">Efflux RND transporter periplasmic adaptor subunit</fullName>
    </submittedName>
</protein>
<dbReference type="Gene3D" id="2.40.30.170">
    <property type="match status" value="1"/>
</dbReference>
<dbReference type="InterPro" id="IPR058625">
    <property type="entry name" value="MdtA-like_BSH"/>
</dbReference>
<gene>
    <name evidence="4" type="ORF">NATSA_00935</name>
</gene>
<reference evidence="4" key="1">
    <citation type="submission" date="2021-02" db="EMBL/GenBank/DDBJ databases">
        <title>Natronogracilivirga saccharolytica gen. nov. sp. nov. a new anaerobic, haloalkiliphilic carbohydrate-fermenting bacterium from soda lake and proposing of Cyclonatronumiaceae fam. nov. in the phylum Balneolaeota.</title>
        <authorList>
            <person name="Zhilina T.N."/>
            <person name="Sorokin D.Y."/>
            <person name="Zavarzina D.G."/>
            <person name="Toshchakov S.V."/>
            <person name="Kublanov I.V."/>
        </authorList>
    </citation>
    <scope>NUCLEOTIDE SEQUENCE</scope>
    <source>
        <strain evidence="4">Z-1702</strain>
    </source>
</reference>
<dbReference type="Pfam" id="PF25990">
    <property type="entry name" value="Beta-barrel_YknX"/>
    <property type="match status" value="1"/>
</dbReference>
<dbReference type="PANTHER" id="PTHR30469:SF33">
    <property type="entry name" value="SLR1207 PROTEIN"/>
    <property type="match status" value="1"/>
</dbReference>
<feature type="domain" description="Multidrug resistance protein MdtA-like barrel-sandwich hybrid" evidence="2">
    <location>
        <begin position="69"/>
        <end position="214"/>
    </location>
</feature>
<comment type="caution">
    <text evidence="4">The sequence shown here is derived from an EMBL/GenBank/DDBJ whole genome shotgun (WGS) entry which is preliminary data.</text>
</comment>
<evidence type="ECO:0000313" key="4">
    <source>
        <dbReference type="EMBL" id="MBP3191218.1"/>
    </source>
</evidence>
<dbReference type="Gene3D" id="2.40.50.100">
    <property type="match status" value="1"/>
</dbReference>
<dbReference type="Proteomes" id="UP000673975">
    <property type="component" value="Unassembled WGS sequence"/>
</dbReference>
<dbReference type="InterPro" id="IPR058636">
    <property type="entry name" value="Beta-barrel_YknX"/>
</dbReference>
<dbReference type="Pfam" id="PF25917">
    <property type="entry name" value="BSH_RND"/>
    <property type="match status" value="1"/>
</dbReference>
<evidence type="ECO:0000256" key="1">
    <source>
        <dbReference type="ARBA" id="ARBA00009477"/>
    </source>
</evidence>
<dbReference type="PANTHER" id="PTHR30469">
    <property type="entry name" value="MULTIDRUG RESISTANCE PROTEIN MDTA"/>
    <property type="match status" value="1"/>
</dbReference>
<proteinExistence type="inferred from homology"/>
<evidence type="ECO:0000259" key="2">
    <source>
        <dbReference type="Pfam" id="PF25917"/>
    </source>
</evidence>
<feature type="domain" description="YknX-like beta-barrel" evidence="3">
    <location>
        <begin position="233"/>
        <end position="299"/>
    </location>
</feature>
<evidence type="ECO:0000313" key="5">
    <source>
        <dbReference type="Proteomes" id="UP000673975"/>
    </source>
</evidence>
<dbReference type="GO" id="GO:0015562">
    <property type="term" value="F:efflux transmembrane transporter activity"/>
    <property type="evidence" value="ECO:0007669"/>
    <property type="project" value="TreeGrafter"/>
</dbReference>
<dbReference type="Gene3D" id="1.10.287.470">
    <property type="entry name" value="Helix hairpin bin"/>
    <property type="match status" value="1"/>
</dbReference>